<comment type="subcellular location">
    <subcellularLocation>
        <location evidence="1">Membrane</location>
    </subcellularLocation>
</comment>
<dbReference type="SUPFAM" id="SSF56519">
    <property type="entry name" value="Penicillin binding protein dimerisation domain"/>
    <property type="match status" value="1"/>
</dbReference>
<feature type="domain" description="Penicillin-binding protein transpeptidase" evidence="4">
    <location>
        <begin position="255"/>
        <end position="561"/>
    </location>
</feature>
<dbReference type="AlphaFoldDB" id="A0A3N2BXM7"/>
<dbReference type="Pfam" id="PF00905">
    <property type="entry name" value="Transpeptidase"/>
    <property type="match status" value="1"/>
</dbReference>
<dbReference type="InterPro" id="IPR001460">
    <property type="entry name" value="PCN-bd_Tpept"/>
</dbReference>
<reference evidence="6 7" key="1">
    <citation type="submission" date="2018-11" db="EMBL/GenBank/DDBJ databases">
        <title>Sequencing the genomes of 1000 actinobacteria strains.</title>
        <authorList>
            <person name="Klenk H.-P."/>
        </authorList>
    </citation>
    <scope>NUCLEOTIDE SEQUENCE [LARGE SCALE GENOMIC DNA]</scope>
    <source>
        <strain evidence="6 7">DSM 14012</strain>
    </source>
</reference>
<comment type="similarity">
    <text evidence="2">Belongs to the transpeptidase family.</text>
</comment>
<dbReference type="GO" id="GO:0071555">
    <property type="term" value="P:cell wall organization"/>
    <property type="evidence" value="ECO:0007669"/>
    <property type="project" value="TreeGrafter"/>
</dbReference>
<keyword evidence="6" id="KW-0132">Cell division</keyword>
<dbReference type="InterPro" id="IPR005311">
    <property type="entry name" value="PBP_dimer"/>
</dbReference>
<dbReference type="InterPro" id="IPR050515">
    <property type="entry name" value="Beta-lactam/transpept"/>
</dbReference>
<evidence type="ECO:0000259" key="5">
    <source>
        <dbReference type="Pfam" id="PF03717"/>
    </source>
</evidence>
<evidence type="ECO:0000256" key="3">
    <source>
        <dbReference type="ARBA" id="ARBA00023136"/>
    </source>
</evidence>
<feature type="domain" description="Penicillin-binding protein dimerisation" evidence="5">
    <location>
        <begin position="51"/>
        <end position="212"/>
    </location>
</feature>
<evidence type="ECO:0000256" key="2">
    <source>
        <dbReference type="ARBA" id="ARBA00007171"/>
    </source>
</evidence>
<name>A0A3N2BXM7_9MICO</name>
<keyword evidence="3" id="KW-0472">Membrane</keyword>
<dbReference type="SUPFAM" id="SSF56601">
    <property type="entry name" value="beta-lactamase/transpeptidase-like"/>
    <property type="match status" value="1"/>
</dbReference>
<dbReference type="InterPro" id="IPR036138">
    <property type="entry name" value="PBP_dimer_sf"/>
</dbReference>
<gene>
    <name evidence="6" type="ORF">EDD42_0030</name>
</gene>
<keyword evidence="6" id="KW-0131">Cell cycle</keyword>
<proteinExistence type="inferred from homology"/>
<dbReference type="GO" id="GO:0051301">
    <property type="term" value="P:cell division"/>
    <property type="evidence" value="ECO:0007669"/>
    <property type="project" value="UniProtKB-KW"/>
</dbReference>
<dbReference type="EMBL" id="RKHL01000001">
    <property type="protein sequence ID" value="ROR79999.1"/>
    <property type="molecule type" value="Genomic_DNA"/>
</dbReference>
<dbReference type="Pfam" id="PF03717">
    <property type="entry name" value="PBP_dimer"/>
    <property type="match status" value="1"/>
</dbReference>
<dbReference type="PANTHER" id="PTHR30627">
    <property type="entry name" value="PEPTIDOGLYCAN D,D-TRANSPEPTIDASE"/>
    <property type="match status" value="1"/>
</dbReference>
<accession>A0A3N2BXM7</accession>
<keyword evidence="7" id="KW-1185">Reference proteome</keyword>
<comment type="caution">
    <text evidence="6">The sequence shown here is derived from an EMBL/GenBank/DDBJ whole genome shotgun (WGS) entry which is preliminary data.</text>
</comment>
<evidence type="ECO:0000259" key="4">
    <source>
        <dbReference type="Pfam" id="PF00905"/>
    </source>
</evidence>
<evidence type="ECO:0000313" key="7">
    <source>
        <dbReference type="Proteomes" id="UP000266915"/>
    </source>
</evidence>
<dbReference type="Gene3D" id="3.30.450.330">
    <property type="match status" value="1"/>
</dbReference>
<dbReference type="PANTHER" id="PTHR30627:SF1">
    <property type="entry name" value="PEPTIDOGLYCAN D,D-TRANSPEPTIDASE FTSI"/>
    <property type="match status" value="1"/>
</dbReference>
<dbReference type="Proteomes" id="UP000266915">
    <property type="component" value="Unassembled WGS sequence"/>
</dbReference>
<dbReference type="InterPro" id="IPR012338">
    <property type="entry name" value="Beta-lactam/transpept-like"/>
</dbReference>
<dbReference type="GO" id="GO:0008658">
    <property type="term" value="F:penicillin binding"/>
    <property type="evidence" value="ECO:0007669"/>
    <property type="project" value="InterPro"/>
</dbReference>
<dbReference type="GO" id="GO:0005886">
    <property type="term" value="C:plasma membrane"/>
    <property type="evidence" value="ECO:0007669"/>
    <property type="project" value="TreeGrafter"/>
</dbReference>
<organism evidence="6 7">
    <name type="scientific">Plantibacter flavus</name>
    <dbReference type="NCBI Taxonomy" id="150123"/>
    <lineage>
        <taxon>Bacteria</taxon>
        <taxon>Bacillati</taxon>
        <taxon>Actinomycetota</taxon>
        <taxon>Actinomycetes</taxon>
        <taxon>Micrococcales</taxon>
        <taxon>Microbacteriaceae</taxon>
        <taxon>Plantibacter</taxon>
    </lineage>
</organism>
<evidence type="ECO:0000313" key="6">
    <source>
        <dbReference type="EMBL" id="ROR79999.1"/>
    </source>
</evidence>
<sequence length="584" mass="62533">MLRGRASWVLIAVWALTILLALRLIEVQIVRGPTLVADAQEKLRSGSTTFGARGSILDRSGRVLALSVPHFEVTVSPADAADFSRIVDGDEQVIELKIAAAEIGEVMQMSGQQVLAIIDGALAVDPHSNWARLSEAVSFAQFRALDALDVPWLYFAERAGRSYPLGAVAGNLVGFLGDDGTALAGVELLTDDCLRAANGFTRYERSRQGVPLPGTTQTHLAHAGGDVTLTIDADLQWFAQQALAERIEAVGGSWGAVTIVEAATGKLLTVAEYPSVDPGNVDGTPVEHRGSRAFTAPFEPGSTYKTLTMLALLEEGKATPSSRVLAPYRYLADNGADINDTAPHDDQSLTLTGVMVHSSNTGIAQLAERLTNRRRFDYFQALGQTSPTAVGFPGESGGILADVEEWDNQTVYATMFGQGLATTAVQGASLYQTVANNGVRMPLQLIEACESVDGTVLKTRQEDGERVFSERTAKDAADILETEDRASWVAGDVEVENYRVAMKTSTAQQPDGFGGYSDSYLVSMSGFFPAEAPQYVVSVNIADPVLMNTSGAASPVFRDVIMQIAKSYRVLPSEHPPTILPLEY</sequence>
<dbReference type="Gene3D" id="3.90.1310.10">
    <property type="entry name" value="Penicillin-binding protein 2a (Domain 2)"/>
    <property type="match status" value="1"/>
</dbReference>
<evidence type="ECO:0000256" key="1">
    <source>
        <dbReference type="ARBA" id="ARBA00004370"/>
    </source>
</evidence>
<dbReference type="Gene3D" id="3.40.710.10">
    <property type="entry name" value="DD-peptidase/beta-lactamase superfamily"/>
    <property type="match status" value="1"/>
</dbReference>
<protein>
    <submittedName>
        <fullName evidence="6">Cell division protein FtsI (Penicillin-binding protein 3)</fullName>
    </submittedName>
</protein>